<proteinExistence type="predicted"/>
<dbReference type="InterPro" id="IPR018666">
    <property type="entry name" value="DUF2125"/>
</dbReference>
<reference evidence="2 3" key="1">
    <citation type="submission" date="2017-03" db="EMBL/GenBank/DDBJ databases">
        <authorList>
            <person name="Afonso C.L."/>
            <person name="Miller P.J."/>
            <person name="Scott M.A."/>
            <person name="Spackman E."/>
            <person name="Goraichik I."/>
            <person name="Dimitrov K.M."/>
            <person name="Suarez D.L."/>
            <person name="Swayne D.E."/>
        </authorList>
    </citation>
    <scope>NUCLEOTIDE SEQUENCE [LARGE SCALE GENOMIC DNA]</scope>
    <source>
        <strain evidence="2 3">CECT 8110</strain>
    </source>
</reference>
<organism evidence="2 3">
    <name type="scientific">Roseovarius halotolerans</name>
    <dbReference type="NCBI Taxonomy" id="505353"/>
    <lineage>
        <taxon>Bacteria</taxon>
        <taxon>Pseudomonadati</taxon>
        <taxon>Pseudomonadota</taxon>
        <taxon>Alphaproteobacteria</taxon>
        <taxon>Rhodobacterales</taxon>
        <taxon>Roseobacteraceae</taxon>
        <taxon>Roseovarius</taxon>
    </lineage>
</organism>
<protein>
    <recommendedName>
        <fullName evidence="4">DUF2125 domain-containing protein</fullName>
    </recommendedName>
</protein>
<evidence type="ECO:0000313" key="3">
    <source>
        <dbReference type="Proteomes" id="UP000193207"/>
    </source>
</evidence>
<evidence type="ECO:0000256" key="1">
    <source>
        <dbReference type="SAM" id="SignalP"/>
    </source>
</evidence>
<dbReference type="AlphaFoldDB" id="A0A1X6ZL14"/>
<dbReference type="OrthoDB" id="7791409at2"/>
<gene>
    <name evidence="2" type="ORF">ROH8110_02977</name>
</gene>
<keyword evidence="1" id="KW-0732">Signal</keyword>
<keyword evidence="3" id="KW-1185">Reference proteome</keyword>
<feature type="chain" id="PRO_5013072672" description="DUF2125 domain-containing protein" evidence="1">
    <location>
        <begin position="26"/>
        <end position="507"/>
    </location>
</feature>
<dbReference type="EMBL" id="FWFU01000004">
    <property type="protein sequence ID" value="SLN54976.1"/>
    <property type="molecule type" value="Genomic_DNA"/>
</dbReference>
<dbReference type="Proteomes" id="UP000193207">
    <property type="component" value="Unassembled WGS sequence"/>
</dbReference>
<name>A0A1X6ZL14_9RHOB</name>
<dbReference type="RefSeq" id="WP_085818542.1">
    <property type="nucleotide sequence ID" value="NZ_FWFU01000004.1"/>
</dbReference>
<sequence length="507" mass="53827">MTFRNKGACSAAALFIFTSGSAALADVTPEQVWQDWQEYLEGFGYSVEASEAKSGDTLTVSDITLEIDMPEDQGSASIALDEVLLRDNGDGTVRVSFPESMPMVIVGTGPEGETVKTELDYRTSEFEMSVAGDPDDMTYDYSAASMTVALTGVEAEGEAVEIGAASMTANDVAGTSRMVTGDMRDVFQTFSAGPVTYTLDVTDPEEGGRVLASGGYESVRFEGTGMLPPDIGSDDMAAMLEAGFSMDGRFTFETGTSEFNFENDDAPMKGSTQSRSGTLDIAMNSEQLHYGAAAQEVQIEIEGAGLPFPVELAMQTLALDLTGPVSEGEEPQDFAGAFTLADFTMSEMLWAIFDPGQELPRDPATLVIDLSGKAKLLFDLLDPEQIEAMEESDATPGELNALTLNDLTLRLAGAELTGAGDFTFDNDDLESFDGMPAPEGTLDLKLVGGNTLLDKLIAIGILPQEQASGMRMMMGLFARPGAGEDELNSTIEVTADGQVLANGQRIK</sequence>
<accession>A0A1X6ZL14</accession>
<dbReference type="Pfam" id="PF09898">
    <property type="entry name" value="DUF2125"/>
    <property type="match status" value="1"/>
</dbReference>
<feature type="signal peptide" evidence="1">
    <location>
        <begin position="1"/>
        <end position="25"/>
    </location>
</feature>
<evidence type="ECO:0008006" key="4">
    <source>
        <dbReference type="Google" id="ProtNLM"/>
    </source>
</evidence>
<evidence type="ECO:0000313" key="2">
    <source>
        <dbReference type="EMBL" id="SLN54976.1"/>
    </source>
</evidence>